<feature type="compositionally biased region" description="Low complexity" evidence="6">
    <location>
        <begin position="342"/>
        <end position="372"/>
    </location>
</feature>
<name>A0A139WIW9_TRICA</name>
<feature type="region of interest" description="Disordered" evidence="6">
    <location>
        <begin position="342"/>
        <end position="384"/>
    </location>
</feature>
<feature type="domain" description="C3H1-type" evidence="7">
    <location>
        <begin position="295"/>
        <end position="323"/>
    </location>
</feature>
<dbReference type="InterPro" id="IPR045877">
    <property type="entry name" value="ZFP36-like"/>
</dbReference>
<dbReference type="SMART" id="SM00356">
    <property type="entry name" value="ZnF_C3H1"/>
    <property type="match status" value="2"/>
</dbReference>
<reference evidence="8 9" key="1">
    <citation type="journal article" date="2008" name="Nature">
        <title>The genome of the model beetle and pest Tribolium castaneum.</title>
        <authorList>
            <consortium name="Tribolium Genome Sequencing Consortium"/>
            <person name="Richards S."/>
            <person name="Gibbs R.A."/>
            <person name="Weinstock G.M."/>
            <person name="Brown S.J."/>
            <person name="Denell R."/>
            <person name="Beeman R.W."/>
            <person name="Gibbs R."/>
            <person name="Beeman R.W."/>
            <person name="Brown S.J."/>
            <person name="Bucher G."/>
            <person name="Friedrich M."/>
            <person name="Grimmelikhuijzen C.J."/>
            <person name="Klingler M."/>
            <person name="Lorenzen M."/>
            <person name="Richards S."/>
            <person name="Roth S."/>
            <person name="Schroder R."/>
            <person name="Tautz D."/>
            <person name="Zdobnov E.M."/>
            <person name="Muzny D."/>
            <person name="Gibbs R.A."/>
            <person name="Weinstock G.M."/>
            <person name="Attaway T."/>
            <person name="Bell S."/>
            <person name="Buhay C.J."/>
            <person name="Chandrabose M.N."/>
            <person name="Chavez D."/>
            <person name="Clerk-Blankenburg K.P."/>
            <person name="Cree A."/>
            <person name="Dao M."/>
            <person name="Davis C."/>
            <person name="Chacko J."/>
            <person name="Dinh H."/>
            <person name="Dugan-Rocha S."/>
            <person name="Fowler G."/>
            <person name="Garner T.T."/>
            <person name="Garnes J."/>
            <person name="Gnirke A."/>
            <person name="Hawes A."/>
            <person name="Hernandez J."/>
            <person name="Hines S."/>
            <person name="Holder M."/>
            <person name="Hume J."/>
            <person name="Jhangiani S.N."/>
            <person name="Joshi V."/>
            <person name="Khan Z.M."/>
            <person name="Jackson L."/>
            <person name="Kovar C."/>
            <person name="Kowis A."/>
            <person name="Lee S."/>
            <person name="Lewis L.R."/>
            <person name="Margolis J."/>
            <person name="Morgan M."/>
            <person name="Nazareth L.V."/>
            <person name="Nguyen N."/>
            <person name="Okwuonu G."/>
            <person name="Parker D."/>
            <person name="Richards S."/>
            <person name="Ruiz S.J."/>
            <person name="Santibanez J."/>
            <person name="Savard J."/>
            <person name="Scherer S.E."/>
            <person name="Schneider B."/>
            <person name="Sodergren E."/>
            <person name="Tautz D."/>
            <person name="Vattahil S."/>
            <person name="Villasana D."/>
            <person name="White C.S."/>
            <person name="Wright R."/>
            <person name="Park Y."/>
            <person name="Beeman R.W."/>
            <person name="Lord J."/>
            <person name="Oppert B."/>
            <person name="Lorenzen M."/>
            <person name="Brown S."/>
            <person name="Wang L."/>
            <person name="Savard J."/>
            <person name="Tautz D."/>
            <person name="Richards S."/>
            <person name="Weinstock G."/>
            <person name="Gibbs R.A."/>
            <person name="Liu Y."/>
            <person name="Worley K."/>
            <person name="Weinstock G."/>
            <person name="Elsik C.G."/>
            <person name="Reese J.T."/>
            <person name="Elhaik E."/>
            <person name="Landan G."/>
            <person name="Graur D."/>
            <person name="Arensburger P."/>
            <person name="Atkinson P."/>
            <person name="Beeman R.W."/>
            <person name="Beidler J."/>
            <person name="Brown S.J."/>
            <person name="Demuth J.P."/>
            <person name="Drury D.W."/>
            <person name="Du Y.Z."/>
            <person name="Fujiwara H."/>
            <person name="Lorenzen M."/>
            <person name="Maselli V."/>
            <person name="Osanai M."/>
            <person name="Park Y."/>
            <person name="Robertson H.M."/>
            <person name="Tu Z."/>
            <person name="Wang J.J."/>
            <person name="Wang S."/>
            <person name="Richards S."/>
            <person name="Song H."/>
            <person name="Zhang L."/>
            <person name="Sodergren E."/>
            <person name="Werner D."/>
            <person name="Stanke M."/>
            <person name="Morgenstern B."/>
            <person name="Solovyev V."/>
            <person name="Kosarev P."/>
            <person name="Brown G."/>
            <person name="Chen H.C."/>
            <person name="Ermolaeva O."/>
            <person name="Hlavina W."/>
            <person name="Kapustin Y."/>
            <person name="Kiryutin B."/>
            <person name="Kitts P."/>
            <person name="Maglott D."/>
            <person name="Pruitt K."/>
            <person name="Sapojnikov V."/>
            <person name="Souvorov A."/>
            <person name="Mackey A.J."/>
            <person name="Waterhouse R.M."/>
            <person name="Wyder S."/>
            <person name="Zdobnov E.M."/>
            <person name="Zdobnov E.M."/>
            <person name="Wyder S."/>
            <person name="Kriventseva E.V."/>
            <person name="Kadowaki T."/>
            <person name="Bork P."/>
            <person name="Aranda M."/>
            <person name="Bao R."/>
            <person name="Beermann A."/>
            <person name="Berns N."/>
            <person name="Bolognesi R."/>
            <person name="Bonneton F."/>
            <person name="Bopp D."/>
            <person name="Brown S.J."/>
            <person name="Bucher G."/>
            <person name="Butts T."/>
            <person name="Chaumot A."/>
            <person name="Denell R.E."/>
            <person name="Ferrier D.E."/>
            <person name="Friedrich M."/>
            <person name="Gordon C.M."/>
            <person name="Jindra M."/>
            <person name="Klingler M."/>
            <person name="Lan Q."/>
            <person name="Lattorff H.M."/>
            <person name="Laudet V."/>
            <person name="von Levetsow C."/>
            <person name="Liu Z."/>
            <person name="Lutz R."/>
            <person name="Lynch J.A."/>
            <person name="da Fonseca R.N."/>
            <person name="Posnien N."/>
            <person name="Reuter R."/>
            <person name="Roth S."/>
            <person name="Savard J."/>
            <person name="Schinko J.B."/>
            <person name="Schmitt C."/>
            <person name="Schoppmeier M."/>
            <person name="Schroder R."/>
            <person name="Shippy T.D."/>
            <person name="Simonnet F."/>
            <person name="Marques-Souza H."/>
            <person name="Tautz D."/>
            <person name="Tomoyasu Y."/>
            <person name="Trauner J."/>
            <person name="Van der Zee M."/>
            <person name="Vervoort M."/>
            <person name="Wittkopp N."/>
            <person name="Wimmer E.A."/>
            <person name="Yang X."/>
            <person name="Jones A.K."/>
            <person name="Sattelle D.B."/>
            <person name="Ebert P.R."/>
            <person name="Nelson D."/>
            <person name="Scott J.G."/>
            <person name="Beeman R.W."/>
            <person name="Muthukrishnan S."/>
            <person name="Kramer K.J."/>
            <person name="Arakane Y."/>
            <person name="Beeman R.W."/>
            <person name="Zhu Q."/>
            <person name="Hogenkamp D."/>
            <person name="Dixit R."/>
            <person name="Oppert B."/>
            <person name="Jiang H."/>
            <person name="Zou Z."/>
            <person name="Marshall J."/>
            <person name="Elpidina E."/>
            <person name="Vinokurov K."/>
            <person name="Oppert C."/>
            <person name="Zou Z."/>
            <person name="Evans J."/>
            <person name="Lu Z."/>
            <person name="Zhao P."/>
            <person name="Sumathipala N."/>
            <person name="Altincicek B."/>
            <person name="Vilcinskas A."/>
            <person name="Williams M."/>
            <person name="Hultmark D."/>
            <person name="Hetru C."/>
            <person name="Jiang H."/>
            <person name="Grimmelikhuijzen C.J."/>
            <person name="Hauser F."/>
            <person name="Cazzamali G."/>
            <person name="Williamson M."/>
            <person name="Park Y."/>
            <person name="Li B."/>
            <person name="Tanaka Y."/>
            <person name="Predel R."/>
            <person name="Neupert S."/>
            <person name="Schachtner J."/>
            <person name="Verleyen P."/>
            <person name="Raible F."/>
            <person name="Bork P."/>
            <person name="Friedrich M."/>
            <person name="Walden K.K."/>
            <person name="Robertson H.M."/>
            <person name="Angeli S."/>
            <person name="Foret S."/>
            <person name="Bucher G."/>
            <person name="Schuetz S."/>
            <person name="Maleszka R."/>
            <person name="Wimmer E.A."/>
            <person name="Beeman R.W."/>
            <person name="Lorenzen M."/>
            <person name="Tomoyasu Y."/>
            <person name="Miller S.C."/>
            <person name="Grossmann D."/>
            <person name="Bucher G."/>
        </authorList>
    </citation>
    <scope>NUCLEOTIDE SEQUENCE [LARGE SCALE GENOMIC DNA]</scope>
    <source>
        <strain evidence="8 9">Georgia GA2</strain>
    </source>
</reference>
<dbReference type="STRING" id="7070.A0A139WIW9"/>
<evidence type="ECO:0000256" key="5">
    <source>
        <dbReference type="PROSITE-ProRule" id="PRU00723"/>
    </source>
</evidence>
<dbReference type="GO" id="GO:0003729">
    <property type="term" value="F:mRNA binding"/>
    <property type="evidence" value="ECO:0007669"/>
    <property type="project" value="InterPro"/>
</dbReference>
<keyword evidence="9" id="KW-1185">Reference proteome</keyword>
<evidence type="ECO:0000259" key="7">
    <source>
        <dbReference type="PROSITE" id="PS50103"/>
    </source>
</evidence>
<keyword evidence="4 5" id="KW-0862">Zinc</keyword>
<sequence>MSKVTHTSLVRKKTHLHNWPGFGVLKTYQDADYKVGGFARIGWVQRIACRVRPRVGLISAKVPNTGTGLSNLALPGCGLAIPPLRSGSVRLLWQGLYRSAVGTRAVNHKHAIAASWKSAKPRQIVAFRAEEPFRTLRVFHRHDRGVFAISKVLKVCSKSRNMSTAIMSRYDFGDNLMKSAVSSRDAAPGSPLDLGSAGMRFALTRMASTPATNQNLTLLLGNLTQHRRLERAQSAPAPSAAAAAAASVAASAVNTSRYKTELCRPYEEFGVCKYGDKCQFAHGGAELRSLARHPKYKTELCRTYHTVGFCPYGPRCHFVHNQDEVVLQKQALARARPRPAALSPTLSLDSSSSPPCSLSQSPTSSMGSFFSSEPELHSPAAAAPTDDRLPVFNRLAEVNRMHAMKIGDLVL</sequence>
<dbReference type="InterPro" id="IPR036855">
    <property type="entry name" value="Znf_CCCH_sf"/>
</dbReference>
<dbReference type="PANTHER" id="PTHR12547:SF18">
    <property type="entry name" value="PROTEIN TIS11"/>
    <property type="match status" value="1"/>
</dbReference>
<dbReference type="Pfam" id="PF00642">
    <property type="entry name" value="zf-CCCH"/>
    <property type="match status" value="2"/>
</dbReference>
<dbReference type="eggNOG" id="KOG1677">
    <property type="taxonomic scope" value="Eukaryota"/>
</dbReference>
<evidence type="ECO:0000256" key="3">
    <source>
        <dbReference type="ARBA" id="ARBA00022771"/>
    </source>
</evidence>
<dbReference type="FunFam" id="4.10.1000.10:FF:000002">
    <property type="entry name" value="Zinc finger protein 36, C3H1 type-like 1"/>
    <property type="match status" value="1"/>
</dbReference>
<dbReference type="Gene3D" id="4.10.1000.10">
    <property type="entry name" value="Zinc finger, CCCH-type"/>
    <property type="match status" value="2"/>
</dbReference>
<dbReference type="Proteomes" id="UP000007266">
    <property type="component" value="Linkage group 4"/>
</dbReference>
<evidence type="ECO:0000256" key="6">
    <source>
        <dbReference type="SAM" id="MobiDB-lite"/>
    </source>
</evidence>
<reference evidence="8 9" key="2">
    <citation type="journal article" date="2010" name="Nucleic Acids Res.">
        <title>BeetleBase in 2010: revisions to provide comprehensive genomic information for Tribolium castaneum.</title>
        <authorList>
            <person name="Kim H.S."/>
            <person name="Murphy T."/>
            <person name="Xia J."/>
            <person name="Caragea D."/>
            <person name="Park Y."/>
            <person name="Beeman R.W."/>
            <person name="Lorenzen M.D."/>
            <person name="Butcher S."/>
            <person name="Manak J.R."/>
            <person name="Brown S.J."/>
        </authorList>
    </citation>
    <scope>GENOME REANNOTATION</scope>
    <source>
        <strain evidence="8 9">Georgia GA2</strain>
    </source>
</reference>
<dbReference type="GO" id="GO:0008270">
    <property type="term" value="F:zinc ion binding"/>
    <property type="evidence" value="ECO:0007669"/>
    <property type="project" value="UniProtKB-KW"/>
</dbReference>
<proteinExistence type="predicted"/>
<protein>
    <recommendedName>
        <fullName evidence="7">C3H1-type domain-containing protein</fullName>
    </recommendedName>
</protein>
<dbReference type="SUPFAM" id="SSF90229">
    <property type="entry name" value="CCCH zinc finger"/>
    <property type="match status" value="2"/>
</dbReference>
<dbReference type="InParanoid" id="A0A139WIW9"/>
<feature type="domain" description="C3H1-type" evidence="7">
    <location>
        <begin position="257"/>
        <end position="285"/>
    </location>
</feature>
<organism evidence="8 9">
    <name type="scientific">Tribolium castaneum</name>
    <name type="common">Red flour beetle</name>
    <dbReference type="NCBI Taxonomy" id="7070"/>
    <lineage>
        <taxon>Eukaryota</taxon>
        <taxon>Metazoa</taxon>
        <taxon>Ecdysozoa</taxon>
        <taxon>Arthropoda</taxon>
        <taxon>Hexapoda</taxon>
        <taxon>Insecta</taxon>
        <taxon>Pterygota</taxon>
        <taxon>Neoptera</taxon>
        <taxon>Endopterygota</taxon>
        <taxon>Coleoptera</taxon>
        <taxon>Polyphaga</taxon>
        <taxon>Cucujiformia</taxon>
        <taxon>Tenebrionidae</taxon>
        <taxon>Tenebrionidae incertae sedis</taxon>
        <taxon>Tribolium</taxon>
    </lineage>
</organism>
<dbReference type="AlphaFoldDB" id="A0A139WIW9"/>
<keyword evidence="2" id="KW-0677">Repeat</keyword>
<feature type="zinc finger region" description="C3H1-type" evidence="5">
    <location>
        <begin position="257"/>
        <end position="285"/>
    </location>
</feature>
<evidence type="ECO:0000256" key="4">
    <source>
        <dbReference type="ARBA" id="ARBA00022833"/>
    </source>
</evidence>
<evidence type="ECO:0000313" key="8">
    <source>
        <dbReference type="EMBL" id="KYB27913.1"/>
    </source>
</evidence>
<gene>
    <name evidence="8" type="primary">AUGUSTUS-3.0.2_32794</name>
    <name evidence="8" type="ORF">TcasGA2_TC032794</name>
</gene>
<evidence type="ECO:0000313" key="9">
    <source>
        <dbReference type="Proteomes" id="UP000007266"/>
    </source>
</evidence>
<keyword evidence="3 5" id="KW-0863">Zinc-finger</keyword>
<evidence type="ECO:0000256" key="2">
    <source>
        <dbReference type="ARBA" id="ARBA00022737"/>
    </source>
</evidence>
<evidence type="ECO:0000256" key="1">
    <source>
        <dbReference type="ARBA" id="ARBA00022723"/>
    </source>
</evidence>
<dbReference type="PANTHER" id="PTHR12547">
    <property type="entry name" value="CCCH ZINC FINGER/TIS11-RELATED"/>
    <property type="match status" value="1"/>
</dbReference>
<accession>A0A139WIW9</accession>
<feature type="zinc finger region" description="C3H1-type" evidence="5">
    <location>
        <begin position="295"/>
        <end position="323"/>
    </location>
</feature>
<dbReference type="InterPro" id="IPR000571">
    <property type="entry name" value="Znf_CCCH"/>
</dbReference>
<keyword evidence="1 5" id="KW-0479">Metal-binding</keyword>
<dbReference type="FunFam" id="4.10.1000.10:FF:000001">
    <property type="entry name" value="zinc finger CCCH domain-containing protein 15-like"/>
    <property type="match status" value="1"/>
</dbReference>
<dbReference type="EMBL" id="KQ971338">
    <property type="protein sequence ID" value="KYB27913.1"/>
    <property type="molecule type" value="Genomic_DNA"/>
</dbReference>
<dbReference type="PROSITE" id="PS50103">
    <property type="entry name" value="ZF_C3H1"/>
    <property type="match status" value="2"/>
</dbReference>